<reference evidence="3 4" key="2">
    <citation type="journal article" date="2016" name="ISME J.">
        <title>Characterization of the first cultured representative of Verrucomicrobia subdivision 5 indicates the proposal of a novel phylum.</title>
        <authorList>
            <person name="Spring S."/>
            <person name="Bunk B."/>
            <person name="Sproer C."/>
            <person name="Schumann P."/>
            <person name="Rohde M."/>
            <person name="Tindall B.J."/>
            <person name="Klenk H.P."/>
        </authorList>
    </citation>
    <scope>NUCLEOTIDE SEQUENCE [LARGE SCALE GENOMIC DNA]</scope>
    <source>
        <strain evidence="3 4">L21-Fru-AB</strain>
    </source>
</reference>
<proteinExistence type="predicted"/>
<accession>A0A0G3EHT9</accession>
<dbReference type="STRING" id="1307763.L21SP4_01113"/>
<sequence length="296" mass="32518">MNRTLAIILLSAAAVPAITGCSPDPSAPADRDRPPERIVSLAPSITEMLFALGLGSKVVGVSRFADYPPAVEDLPRVGGYVDPDYERILKLNPDLVCVVDTDAQGIEALRDLGLRVAALPHQDIEDIYRALGKLGRIFGVPERAEALNRRLRERGKALTRAADGDERPATLICISRRAGRGVPAEVIAIGPETFYHELLVRAGGRNVYEGSLRYPTLSYESLVRLDPEVIIDVHPYGQSAAEIDTLRNDWEGADALTAVRRDRVYIYTARHAAIPGPRFVKVLEDFVEMIHDDPHE</sequence>
<dbReference type="KEGG" id="vbl:L21SP4_01113"/>
<evidence type="ECO:0000313" key="3">
    <source>
        <dbReference type="EMBL" id="AKJ64365.1"/>
    </source>
</evidence>
<evidence type="ECO:0000256" key="1">
    <source>
        <dbReference type="ARBA" id="ARBA00022729"/>
    </source>
</evidence>
<feature type="domain" description="Fe/B12 periplasmic-binding" evidence="2">
    <location>
        <begin position="37"/>
        <end position="294"/>
    </location>
</feature>
<dbReference type="EMBL" id="CP010904">
    <property type="protein sequence ID" value="AKJ64365.1"/>
    <property type="molecule type" value="Genomic_DNA"/>
</dbReference>
<dbReference type="InterPro" id="IPR002491">
    <property type="entry name" value="ABC_transptr_periplasmic_BD"/>
</dbReference>
<dbReference type="InterPro" id="IPR054828">
    <property type="entry name" value="Vit_B12_bind_prot"/>
</dbReference>
<dbReference type="PATRIC" id="fig|1609981.3.peg.1162"/>
<gene>
    <name evidence="3" type="primary">btuF</name>
    <name evidence="3" type="ORF">L21SP4_01113</name>
</gene>
<reference evidence="4" key="1">
    <citation type="submission" date="2015-02" db="EMBL/GenBank/DDBJ databases">
        <title>Description and complete genome sequence of the first cultured representative of the subdivision 5 of the Verrucomicrobia phylum.</title>
        <authorList>
            <person name="Spring S."/>
            <person name="Bunk B."/>
            <person name="Sproer C."/>
            <person name="Klenk H.-P."/>
        </authorList>
    </citation>
    <scope>NUCLEOTIDE SEQUENCE [LARGE SCALE GENOMIC DNA]</scope>
    <source>
        <strain evidence="4">L21-Fru-AB</strain>
    </source>
</reference>
<dbReference type="InterPro" id="IPR050902">
    <property type="entry name" value="ABC_Transporter_SBP"/>
</dbReference>
<dbReference type="AlphaFoldDB" id="A0A0G3EHT9"/>
<dbReference type="OrthoDB" id="9816357at2"/>
<dbReference type="NCBIfam" id="NF038402">
    <property type="entry name" value="TroA_like"/>
    <property type="match status" value="1"/>
</dbReference>
<dbReference type="PROSITE" id="PS51257">
    <property type="entry name" value="PROKAR_LIPOPROTEIN"/>
    <property type="match status" value="1"/>
</dbReference>
<dbReference type="PANTHER" id="PTHR30535">
    <property type="entry name" value="VITAMIN B12-BINDING PROTEIN"/>
    <property type="match status" value="1"/>
</dbReference>
<name>A0A0G3EHT9_9BACT</name>
<dbReference type="PANTHER" id="PTHR30535:SF34">
    <property type="entry name" value="MOLYBDATE-BINDING PROTEIN MOLA"/>
    <property type="match status" value="1"/>
</dbReference>
<dbReference type="Pfam" id="PF01497">
    <property type="entry name" value="Peripla_BP_2"/>
    <property type="match status" value="1"/>
</dbReference>
<dbReference type="SUPFAM" id="SSF53807">
    <property type="entry name" value="Helical backbone' metal receptor"/>
    <property type="match status" value="1"/>
</dbReference>
<keyword evidence="4" id="KW-1185">Reference proteome</keyword>
<organism evidence="3 4">
    <name type="scientific">Kiritimatiella glycovorans</name>
    <dbReference type="NCBI Taxonomy" id="1307763"/>
    <lineage>
        <taxon>Bacteria</taxon>
        <taxon>Pseudomonadati</taxon>
        <taxon>Kiritimatiellota</taxon>
        <taxon>Kiritimatiellia</taxon>
        <taxon>Kiritimatiellales</taxon>
        <taxon>Kiritimatiellaceae</taxon>
        <taxon>Kiritimatiella</taxon>
    </lineage>
</organism>
<protein>
    <submittedName>
        <fullName evidence="3">Vitamin B12-binding protein</fullName>
    </submittedName>
</protein>
<evidence type="ECO:0000259" key="2">
    <source>
        <dbReference type="PROSITE" id="PS50983"/>
    </source>
</evidence>
<dbReference type="RefSeq" id="WP_052881705.1">
    <property type="nucleotide sequence ID" value="NZ_CP010904.1"/>
</dbReference>
<evidence type="ECO:0000313" key="4">
    <source>
        <dbReference type="Proteomes" id="UP000035268"/>
    </source>
</evidence>
<dbReference type="Gene3D" id="3.40.50.1980">
    <property type="entry name" value="Nitrogenase molybdenum iron protein domain"/>
    <property type="match status" value="2"/>
</dbReference>
<keyword evidence="1" id="KW-0732">Signal</keyword>
<dbReference type="PROSITE" id="PS50983">
    <property type="entry name" value="FE_B12_PBP"/>
    <property type="match status" value="1"/>
</dbReference>
<dbReference type="Proteomes" id="UP000035268">
    <property type="component" value="Chromosome"/>
</dbReference>